<evidence type="ECO:0000256" key="1">
    <source>
        <dbReference type="SAM" id="MobiDB-lite"/>
    </source>
</evidence>
<dbReference type="EMBL" id="BMQJ01000032">
    <property type="protein sequence ID" value="GGQ33044.1"/>
    <property type="molecule type" value="Genomic_DNA"/>
</dbReference>
<evidence type="ECO:0000313" key="3">
    <source>
        <dbReference type="Proteomes" id="UP000611554"/>
    </source>
</evidence>
<comment type="caution">
    <text evidence="2">The sequence shown here is derived from an EMBL/GenBank/DDBJ whole genome shotgun (WGS) entry which is preliminary data.</text>
</comment>
<feature type="region of interest" description="Disordered" evidence="1">
    <location>
        <begin position="16"/>
        <end position="38"/>
    </location>
</feature>
<accession>A0ABQ2RHU1</accession>
<organism evidence="2 3">
    <name type="scientific">Streptosporangium pseudovulgare</name>
    <dbReference type="NCBI Taxonomy" id="35765"/>
    <lineage>
        <taxon>Bacteria</taxon>
        <taxon>Bacillati</taxon>
        <taxon>Actinomycetota</taxon>
        <taxon>Actinomycetes</taxon>
        <taxon>Streptosporangiales</taxon>
        <taxon>Streptosporangiaceae</taxon>
        <taxon>Streptosporangium</taxon>
    </lineage>
</organism>
<feature type="compositionally biased region" description="Basic residues" evidence="1">
    <location>
        <begin position="22"/>
        <end position="35"/>
    </location>
</feature>
<gene>
    <name evidence="2" type="ORF">GCM10010140_73900</name>
</gene>
<name>A0ABQ2RHU1_9ACTN</name>
<sequence length="79" mass="8307">MCTACTTITFDICTGRGGSPARRARNGRAQIRRNRNSATSIAAPGVRSFTAYPYGGYGPPAARRTEWTVTEINPAGGSG</sequence>
<evidence type="ECO:0000313" key="2">
    <source>
        <dbReference type="EMBL" id="GGQ33044.1"/>
    </source>
</evidence>
<reference evidence="3" key="1">
    <citation type="journal article" date="2019" name="Int. J. Syst. Evol. Microbiol.">
        <title>The Global Catalogue of Microorganisms (GCM) 10K type strain sequencing project: providing services to taxonomists for standard genome sequencing and annotation.</title>
        <authorList>
            <consortium name="The Broad Institute Genomics Platform"/>
            <consortium name="The Broad Institute Genome Sequencing Center for Infectious Disease"/>
            <person name="Wu L."/>
            <person name="Ma J."/>
        </authorList>
    </citation>
    <scope>NUCLEOTIDE SEQUENCE [LARGE SCALE GENOMIC DNA]</scope>
    <source>
        <strain evidence="3">JCM 3115</strain>
    </source>
</reference>
<keyword evidence="3" id="KW-1185">Reference proteome</keyword>
<proteinExistence type="predicted"/>
<protein>
    <submittedName>
        <fullName evidence="2">Uncharacterized protein</fullName>
    </submittedName>
</protein>
<dbReference type="Proteomes" id="UP000611554">
    <property type="component" value="Unassembled WGS sequence"/>
</dbReference>